<comment type="caution">
    <text evidence="1">The sequence shown here is derived from an EMBL/GenBank/DDBJ whole genome shotgun (WGS) entry which is preliminary data.</text>
</comment>
<reference evidence="1 2" key="1">
    <citation type="journal article" date="2017" name="MBio">
        <title>Gut Symbiont Bacteroides fragilis Secretes a Eukaryotic-Like Ubiquitin Protein That Mediates Intraspecies Antagonism.</title>
        <authorList>
            <person name="Chatzidaki-Livanis M."/>
            <person name="Coyne M.J."/>
            <person name="Roelofs K.G."/>
            <person name="Gentyala R.R."/>
            <person name="Caldwell J.M."/>
            <person name="Comstock L.E."/>
        </authorList>
    </citation>
    <scope>NUCLEOTIDE SEQUENCE [LARGE SCALE GENOMIC DNA]</scope>
    <source>
        <strain evidence="1 2">12905</strain>
    </source>
</reference>
<sequence>MHFANIMTNIGICSGNLTRFIFRHSILKEVVAITDIAETPVTITGRNFPKPFYIATTTPSGHHIIRSTIVIRYTCSITTMRRKIVLIPRYGISGKVIHRLKVDFRCDRRKRFSIKKVITGRERHYPSRNKTCLYKQIFYFKLHNTSI</sequence>
<accession>A0A2M9UNY5</accession>
<evidence type="ECO:0000313" key="2">
    <source>
        <dbReference type="Proteomes" id="UP000231846"/>
    </source>
</evidence>
<organism evidence="1 2">
    <name type="scientific">Bacteroides fragilis</name>
    <dbReference type="NCBI Taxonomy" id="817"/>
    <lineage>
        <taxon>Bacteria</taxon>
        <taxon>Pseudomonadati</taxon>
        <taxon>Bacteroidota</taxon>
        <taxon>Bacteroidia</taxon>
        <taxon>Bacteroidales</taxon>
        <taxon>Bacteroidaceae</taxon>
        <taxon>Bacteroides</taxon>
    </lineage>
</organism>
<proteinExistence type="predicted"/>
<protein>
    <submittedName>
        <fullName evidence="1">Uncharacterized protein</fullName>
    </submittedName>
</protein>
<dbReference type="AlphaFoldDB" id="A0A2M9UNY5"/>
<dbReference type="Proteomes" id="UP000231846">
    <property type="component" value="Unassembled WGS sequence"/>
</dbReference>
<gene>
    <name evidence="1" type="ORF">CQW34_04041</name>
</gene>
<dbReference type="EMBL" id="PDCW01000044">
    <property type="protein sequence ID" value="PJY70583.1"/>
    <property type="molecule type" value="Genomic_DNA"/>
</dbReference>
<name>A0A2M9UNY5_BACFG</name>
<evidence type="ECO:0000313" key="1">
    <source>
        <dbReference type="EMBL" id="PJY70583.1"/>
    </source>
</evidence>